<evidence type="ECO:0000259" key="1">
    <source>
        <dbReference type="Pfam" id="PF00296"/>
    </source>
</evidence>
<dbReference type="EMBL" id="JAPDNS010000002">
    <property type="protein sequence ID" value="MCW3485559.1"/>
    <property type="molecule type" value="Genomic_DNA"/>
</dbReference>
<dbReference type="RefSeq" id="WP_264732101.1">
    <property type="nucleotide sequence ID" value="NZ_JAPDNR010000001.1"/>
</dbReference>
<dbReference type="InterPro" id="IPR050766">
    <property type="entry name" value="Bact_Lucif_Oxidored"/>
</dbReference>
<protein>
    <submittedName>
        <fullName evidence="2">LLM class flavin-dependent oxidoreductase</fullName>
    </submittedName>
</protein>
<dbReference type="Gene3D" id="3.20.20.30">
    <property type="entry name" value="Luciferase-like domain"/>
    <property type="match status" value="1"/>
</dbReference>
<proteinExistence type="predicted"/>
<gene>
    <name evidence="2" type="ORF">OL497_16735</name>
</gene>
<feature type="domain" description="Luciferase-like" evidence="1">
    <location>
        <begin position="16"/>
        <end position="236"/>
    </location>
</feature>
<dbReference type="InterPro" id="IPR011251">
    <property type="entry name" value="Luciferase-like_dom"/>
</dbReference>
<keyword evidence="3" id="KW-1185">Reference proteome</keyword>
<name>A0ABT3IPA9_9BACT</name>
<comment type="caution">
    <text evidence="2">The sequence shown here is derived from an EMBL/GenBank/DDBJ whole genome shotgun (WGS) entry which is preliminary data.</text>
</comment>
<evidence type="ECO:0000313" key="2">
    <source>
        <dbReference type="EMBL" id="MCW3485559.1"/>
    </source>
</evidence>
<dbReference type="PANTHER" id="PTHR30137:SF15">
    <property type="entry name" value="BLL6902 PROTEIN"/>
    <property type="match status" value="1"/>
</dbReference>
<dbReference type="InterPro" id="IPR036661">
    <property type="entry name" value="Luciferase-like_sf"/>
</dbReference>
<dbReference type="Proteomes" id="UP001207742">
    <property type="component" value="Unassembled WGS sequence"/>
</dbReference>
<dbReference type="PANTHER" id="PTHR30137">
    <property type="entry name" value="LUCIFERASE-LIKE MONOOXYGENASE"/>
    <property type="match status" value="1"/>
</dbReference>
<sequence length="301" mass="33781">MDAIKLGVLDFGEGYDSLHDLITYATDADQLGYSRFWLGEHYIFNSLWCNPEPILPLLLAYTERIRIGTAGILLSAHTPYRIAITFKQLSNMFSNRVDLGFAAGLPAGDNIRQLLHADAGAFDEKLRQVLELLREEDNMIGNGIPVPPYRGEIPELWSLGCSCKRLDSVLESGLNFSRSLFHEISDDAAQKEQLRVFMERYADRHGAYPKINLAVSGICSDSEAMAKQLYKQSPYYQSAFIRCNLLGSPSYFQDTICEYAAAFGINEFIFLNLAAGIRDRLHSLRLLAPVFQLPAAHMTVQ</sequence>
<organism evidence="2 3">
    <name type="scientific">Chitinophaga nivalis</name>
    <dbReference type="NCBI Taxonomy" id="2991709"/>
    <lineage>
        <taxon>Bacteria</taxon>
        <taxon>Pseudomonadati</taxon>
        <taxon>Bacteroidota</taxon>
        <taxon>Chitinophagia</taxon>
        <taxon>Chitinophagales</taxon>
        <taxon>Chitinophagaceae</taxon>
        <taxon>Chitinophaga</taxon>
    </lineage>
</organism>
<evidence type="ECO:0000313" key="3">
    <source>
        <dbReference type="Proteomes" id="UP001207742"/>
    </source>
</evidence>
<accession>A0ABT3IPA9</accession>
<dbReference type="SUPFAM" id="SSF51679">
    <property type="entry name" value="Bacterial luciferase-like"/>
    <property type="match status" value="1"/>
</dbReference>
<reference evidence="2 3" key="1">
    <citation type="submission" date="2022-10" db="EMBL/GenBank/DDBJ databases">
        <title>Chitinophaga nivalis PC15 sp. nov., isolated from Pyeongchang county, South Korea.</title>
        <authorList>
            <person name="Trinh H.N."/>
        </authorList>
    </citation>
    <scope>NUCLEOTIDE SEQUENCE [LARGE SCALE GENOMIC DNA]</scope>
    <source>
        <strain evidence="2 3">PC14</strain>
    </source>
</reference>
<dbReference type="Pfam" id="PF00296">
    <property type="entry name" value="Bac_luciferase"/>
    <property type="match status" value="1"/>
</dbReference>